<feature type="compositionally biased region" description="Polar residues" evidence="5">
    <location>
        <begin position="1617"/>
        <end position="1628"/>
    </location>
</feature>
<comment type="caution">
    <text evidence="8">The sequence shown here is derived from an EMBL/GenBank/DDBJ whole genome shotgun (WGS) entry which is preliminary data.</text>
</comment>
<dbReference type="PROSITE" id="PS00463">
    <property type="entry name" value="ZN2_CY6_FUNGAL_1"/>
    <property type="match status" value="1"/>
</dbReference>
<evidence type="ECO:0000259" key="6">
    <source>
        <dbReference type="PROSITE" id="PS50048"/>
    </source>
</evidence>
<proteinExistence type="inferred from homology"/>
<reference evidence="7 10" key="4">
    <citation type="journal article" date="2024" name="Microbiol. Resour. Announc.">
        <title>Genome annotations for the ascomycete fungi Trichoderma harzianum, Trichoderma aggressivum, and Purpureocillium lilacinum.</title>
        <authorList>
            <person name="Beijen E.P.W."/>
            <person name="Ohm R.A."/>
        </authorList>
    </citation>
    <scope>NUCLEOTIDE SEQUENCE [LARGE SCALE GENOMIC DNA]</scope>
    <source>
        <strain evidence="7 10">CBS 150709</strain>
    </source>
</reference>
<dbReference type="Gene3D" id="3.40.50.720">
    <property type="entry name" value="NAD(P)-binding Rossmann-like Domain"/>
    <property type="match status" value="1"/>
</dbReference>
<dbReference type="EMBL" id="JAWRVI010000052">
    <property type="protein sequence ID" value="KAK4084147.1"/>
    <property type="molecule type" value="Genomic_DNA"/>
</dbReference>
<keyword evidence="3" id="KW-0560">Oxidoreductase</keyword>
<feature type="region of interest" description="Disordered" evidence="5">
    <location>
        <begin position="1081"/>
        <end position="1105"/>
    </location>
</feature>
<dbReference type="CDD" id="cd00067">
    <property type="entry name" value="GAL4"/>
    <property type="match status" value="1"/>
</dbReference>
<dbReference type="Pfam" id="PF00106">
    <property type="entry name" value="adh_short"/>
    <property type="match status" value="1"/>
</dbReference>
<feature type="region of interest" description="Disordered" evidence="5">
    <location>
        <begin position="815"/>
        <end position="857"/>
    </location>
</feature>
<dbReference type="Gene3D" id="4.10.240.10">
    <property type="entry name" value="Zn(2)-C6 fungal-type DNA-binding domain"/>
    <property type="match status" value="1"/>
</dbReference>
<comment type="similarity">
    <text evidence="1">Belongs to the short-chain dehydrogenases/reductases (SDR) family.</text>
</comment>
<feature type="region of interest" description="Disordered" evidence="5">
    <location>
        <begin position="1617"/>
        <end position="1637"/>
    </location>
</feature>
<feature type="region of interest" description="Disordered" evidence="5">
    <location>
        <begin position="873"/>
        <end position="896"/>
    </location>
</feature>
<dbReference type="PRINTS" id="PR00081">
    <property type="entry name" value="GDHRDH"/>
</dbReference>
<dbReference type="EMBL" id="LCWV01000002">
    <property type="protein sequence ID" value="PWI75478.1"/>
    <property type="molecule type" value="Genomic_DNA"/>
</dbReference>
<sequence length="1720" mass="187650">MSTPLQPYAHLYAEPSGPGDRRPTALQVVTDNDAIGKWAGRVILITGGTSGIGVETVRALHATGADVYLTARDLRKGQATREDILTTSQGRGRLEIIELNLDSLESVRNAAKHFLQKSSVLNVLVNNAGIMATPYSKTADGFERQFGVNHLAHYLLTTLLLPTLESSSTPQFNSRVVCVSSSAHRYGQVRFDDYNWETPGAYEPFQAYGQSKTANIWMANYLDRVYGPRGIHALSLHPGGIWTGLQAFTPSETLAAWKKEPEVASMMLTPEQGAATSVWAAVGKAWEGKGGEYLSECAIAPPAKELSSAMGSGAAAYAHDTKGEDRLWELSRTLEHPRGTPEAISGVADPGCPAPRQCETAKSNGMKLFLRLAGVGGVGRGLFGPKAQAKASLFVEEEGEDTHDRGSSFPPHGVAVALRRGLHEDIAAIARSPAQVTRRLYPITKHGAGEAVADLTSHATLYPGEHKAAGTWLHFGRRRATERKDQAAATQPGPRKRNQEVSRESDASTSAQAAKQRTAAELPWAFGGQANRGSRVIVGPEASREEQMGTNGGEPGGPRASTPDPTPDCQCLGFIEHAAYRVAFTPVANAMGVYYRRPHSICQLGTHSNKGFVLYLEAVGQLASQRTIVCGGMLVLDMMVDLSHMALVRGRRPALPPPATAASRAVGPRRDRLRTSQPGRGAYRARDLTDASWRGEEDIVRGRAQEPRRAHGRTGGMKDKTLGESAAAAGLVRQTGRQPTRVRVRAMYWKGTPVARQTIQQPLGDCESNSQNTFAHSGHASTAPTLLQCDHPKAPVSATHHHPAFKVGISQAGQAAQSLAPLPQPRAGHSASRSAHPKRCPPPISARTVGADVPTSGSLLRASWPVRRRARLAPNKSDENPQGVHSFPFFSSSPPSPIPPRAHCRNVRLCIHSSPAQNNNLCRRHLAAIRRGSCSAAASLSTSNGAFVDLPDPGLGRRIRLFPASRPAWKGPNNACRPASRAQHPLSPPSLCNTTFGYARPIATSSPSTDCRSSDITASIIMTQAVKRACDACHRRKVKCDGINPCRNCSSAQLSCTYNAIPQKKGPKGSRAKVISELRETQRQTSLSAKVQNRMSGIPCPPTNPSMGPTPGLLTGELVKECAHFFFDNMYPQAPILDRRQIEQQILYMEQNRDAYCLMTSLCAFIMLQPGMSMPPGDPYNLDMVPGANIISSQLLLEEVLRVRKGYEYLDSITLNALATNFFIFGCYYGQELHDRAWYYLREATTMIHMIGMNKEEYYMQFDAAEAARRRRLYWLFFVIERAYAIQRQRPISLQASINLPTLGDDPSDPQAHQLNSFILLVNLYRPFDDSFIGVWNKTKGHLSAQYLRGLQKQLNDLVQSYICQDPSFNDVQTNQQWLKNTVWQLSSGVVNGGGDDSMSFQYPMHMSRELLVSMASQFPVQIDLLGPGLIEKLVEMTSAMTEYLSMQAPSRDPFSVGPREHLNQIISMIAMSRNGDHRFLPLLMNKMSEVLPRITNPMLQNAPENSNLANIDIFDGFGNAGMAQPPSQMHMSMGGADFDRKFSVEEYEKMNGNTPESASNSNASSGSPPMAQQGSSDMNGSFVSSPGIMSPSMEYPHNMNGFACTPMSEMVMSPLGNPSQSASLNAPQGQHHQHLNHGHESMSHVNRMTQGIRNQSTSSPSMSQSHSINFRLRQNSFHVQPQLQAVGEYHNLQRTDSDASGTLMTMGSMNGELGFGPMR</sequence>
<dbReference type="CDD" id="cd12148">
    <property type="entry name" value="fungal_TF_MHR"/>
    <property type="match status" value="1"/>
</dbReference>
<dbReference type="GO" id="GO:0000981">
    <property type="term" value="F:DNA-binding transcription factor activity, RNA polymerase II-specific"/>
    <property type="evidence" value="ECO:0007669"/>
    <property type="project" value="InterPro"/>
</dbReference>
<dbReference type="Proteomes" id="UP001287286">
    <property type="component" value="Unassembled WGS sequence"/>
</dbReference>
<dbReference type="Proteomes" id="UP000245956">
    <property type="component" value="Unassembled WGS sequence"/>
</dbReference>
<evidence type="ECO:0000256" key="2">
    <source>
        <dbReference type="ARBA" id="ARBA00022723"/>
    </source>
</evidence>
<dbReference type="InterPro" id="IPR002347">
    <property type="entry name" value="SDR_fam"/>
</dbReference>
<name>A0A2U3ELT4_PURLI</name>
<feature type="compositionally biased region" description="Low complexity" evidence="5">
    <location>
        <begin position="1558"/>
        <end position="1568"/>
    </location>
</feature>
<evidence type="ECO:0000256" key="5">
    <source>
        <dbReference type="SAM" id="MobiDB-lite"/>
    </source>
</evidence>
<keyword evidence="10" id="KW-1185">Reference proteome</keyword>
<feature type="region of interest" description="Disordered" evidence="5">
    <location>
        <begin position="1551"/>
        <end position="1588"/>
    </location>
</feature>
<reference evidence="7" key="3">
    <citation type="submission" date="2023-11" db="EMBL/GenBank/DDBJ databases">
        <authorList>
            <person name="Beijen E."/>
            <person name="Ohm R.A."/>
        </authorList>
    </citation>
    <scope>NUCLEOTIDE SEQUENCE</scope>
    <source>
        <strain evidence="7">CBS 150709</strain>
    </source>
</reference>
<dbReference type="InterPro" id="IPR001138">
    <property type="entry name" value="Zn2Cys6_DnaBD"/>
</dbReference>
<dbReference type="GO" id="GO:0016491">
    <property type="term" value="F:oxidoreductase activity"/>
    <property type="evidence" value="ECO:0007669"/>
    <property type="project" value="UniProtKB-KW"/>
</dbReference>
<evidence type="ECO:0000313" key="10">
    <source>
        <dbReference type="Proteomes" id="UP001287286"/>
    </source>
</evidence>
<dbReference type="InterPro" id="IPR036864">
    <property type="entry name" value="Zn2-C6_fun-type_DNA-bd_sf"/>
</dbReference>
<feature type="domain" description="Zn(2)-C6 fungal-type" evidence="6">
    <location>
        <begin position="1029"/>
        <end position="1058"/>
    </location>
</feature>
<keyword evidence="4" id="KW-0539">Nucleus</keyword>
<dbReference type="Pfam" id="PF04082">
    <property type="entry name" value="Fungal_trans"/>
    <property type="match status" value="1"/>
</dbReference>
<evidence type="ECO:0000313" key="8">
    <source>
        <dbReference type="EMBL" id="PWI75478.1"/>
    </source>
</evidence>
<dbReference type="SUPFAM" id="SSF57701">
    <property type="entry name" value="Zn2/Cys6 DNA-binding domain"/>
    <property type="match status" value="1"/>
</dbReference>
<evidence type="ECO:0000256" key="4">
    <source>
        <dbReference type="ARBA" id="ARBA00023242"/>
    </source>
</evidence>
<dbReference type="InterPro" id="IPR007219">
    <property type="entry name" value="XnlR_reg_dom"/>
</dbReference>
<feature type="region of interest" description="Disordered" evidence="5">
    <location>
        <begin position="540"/>
        <end position="565"/>
    </location>
</feature>
<dbReference type="SUPFAM" id="SSF51735">
    <property type="entry name" value="NAD(P)-binding Rossmann-fold domains"/>
    <property type="match status" value="1"/>
</dbReference>
<protein>
    <submittedName>
        <fullName evidence="8">C6 zinc finger domain containing protein</fullName>
    </submittedName>
    <submittedName>
        <fullName evidence="7">Transcriptional regulator family: Fungal Specific TF</fullName>
    </submittedName>
</protein>
<dbReference type="PANTHER" id="PTHR24320:SF272">
    <property type="entry name" value="NAD(P)-BINDING ROSSMANN-FOLD SUPERFAMILY PROTEIN"/>
    <property type="match status" value="1"/>
</dbReference>
<evidence type="ECO:0000256" key="1">
    <source>
        <dbReference type="ARBA" id="ARBA00006484"/>
    </source>
</evidence>
<reference evidence="8 9" key="2">
    <citation type="journal article" date="2016" name="Front. Microbiol.">
        <title>Genome and transcriptome sequences reveal the specific parasitism of the nematophagous Purpureocillium lilacinum 36-1.</title>
        <authorList>
            <person name="Xie J."/>
            <person name="Li S."/>
            <person name="Mo C."/>
            <person name="Xiao X."/>
            <person name="Peng D."/>
            <person name="Wang G."/>
            <person name="Xiao Y."/>
        </authorList>
    </citation>
    <scope>NUCLEOTIDE SEQUENCE [LARGE SCALE GENOMIC DNA]</scope>
    <source>
        <strain evidence="8 9">36-1</strain>
    </source>
</reference>
<evidence type="ECO:0000313" key="9">
    <source>
        <dbReference type="Proteomes" id="UP000245956"/>
    </source>
</evidence>
<dbReference type="PROSITE" id="PS50048">
    <property type="entry name" value="ZN2_CY6_FUNGAL_2"/>
    <property type="match status" value="1"/>
</dbReference>
<dbReference type="GO" id="GO:0008270">
    <property type="term" value="F:zinc ion binding"/>
    <property type="evidence" value="ECO:0007669"/>
    <property type="project" value="InterPro"/>
</dbReference>
<organism evidence="8 9">
    <name type="scientific">Purpureocillium lilacinum</name>
    <name type="common">Paecilomyces lilacinus</name>
    <dbReference type="NCBI Taxonomy" id="33203"/>
    <lineage>
        <taxon>Eukaryota</taxon>
        <taxon>Fungi</taxon>
        <taxon>Dikarya</taxon>
        <taxon>Ascomycota</taxon>
        <taxon>Pezizomycotina</taxon>
        <taxon>Sordariomycetes</taxon>
        <taxon>Hypocreomycetidae</taxon>
        <taxon>Hypocreales</taxon>
        <taxon>Ophiocordycipitaceae</taxon>
        <taxon>Purpureocillium</taxon>
    </lineage>
</organism>
<feature type="region of interest" description="Disordered" evidence="5">
    <location>
        <begin position="480"/>
        <end position="525"/>
    </location>
</feature>
<dbReference type="SMART" id="SM00066">
    <property type="entry name" value="GAL4"/>
    <property type="match status" value="1"/>
</dbReference>
<dbReference type="InterPro" id="IPR036291">
    <property type="entry name" value="NAD(P)-bd_dom_sf"/>
</dbReference>
<gene>
    <name evidence="8" type="ORF">PCL_06136</name>
    <name evidence="7" type="ORF">Purlil1_10330</name>
</gene>
<dbReference type="GO" id="GO:0006351">
    <property type="term" value="P:DNA-templated transcription"/>
    <property type="evidence" value="ECO:0007669"/>
    <property type="project" value="InterPro"/>
</dbReference>
<reference evidence="8" key="1">
    <citation type="submission" date="2015-05" db="EMBL/GenBank/DDBJ databases">
        <authorList>
            <person name="Wang D.B."/>
            <person name="Wang M."/>
        </authorList>
    </citation>
    <scope>NUCLEOTIDE SEQUENCE</scope>
    <source>
        <strain evidence="8">36-1</strain>
    </source>
</reference>
<dbReference type="Pfam" id="PF00172">
    <property type="entry name" value="Zn_clus"/>
    <property type="match status" value="1"/>
</dbReference>
<feature type="compositionally biased region" description="Polar residues" evidence="5">
    <location>
        <begin position="1083"/>
        <end position="1095"/>
    </location>
</feature>
<feature type="compositionally biased region" description="Basic and acidic residues" evidence="5">
    <location>
        <begin position="497"/>
        <end position="506"/>
    </location>
</feature>
<evidence type="ECO:0000313" key="7">
    <source>
        <dbReference type="EMBL" id="KAK4084147.1"/>
    </source>
</evidence>
<accession>A0A2U3ELT4</accession>
<feature type="region of interest" description="Disordered" evidence="5">
    <location>
        <begin position="653"/>
        <end position="684"/>
    </location>
</feature>
<dbReference type="PANTHER" id="PTHR24320">
    <property type="entry name" value="RETINOL DEHYDROGENASE"/>
    <property type="match status" value="1"/>
</dbReference>
<dbReference type="SMART" id="SM00906">
    <property type="entry name" value="Fungal_trans"/>
    <property type="match status" value="1"/>
</dbReference>
<keyword evidence="2" id="KW-0479">Metal-binding</keyword>
<evidence type="ECO:0000256" key="3">
    <source>
        <dbReference type="ARBA" id="ARBA00023002"/>
    </source>
</evidence>
<dbReference type="GO" id="GO:0003677">
    <property type="term" value="F:DNA binding"/>
    <property type="evidence" value="ECO:0007669"/>
    <property type="project" value="InterPro"/>
</dbReference>
<feature type="compositionally biased region" description="Polar residues" evidence="5">
    <location>
        <begin position="1571"/>
        <end position="1585"/>
    </location>
</feature>